<dbReference type="OrthoDB" id="2735536at2759"/>
<feature type="domain" description="NAD-dependent epimerase/dehydratase" evidence="4">
    <location>
        <begin position="8"/>
        <end position="247"/>
    </location>
</feature>
<dbReference type="PANTHER" id="PTHR10366:SF564">
    <property type="entry name" value="STEROL-4-ALPHA-CARBOXYLATE 3-DEHYDROGENASE, DECARBOXYLATING"/>
    <property type="match status" value="1"/>
</dbReference>
<dbReference type="InterPro" id="IPR036291">
    <property type="entry name" value="NAD(P)-bd_dom_sf"/>
</dbReference>
<comment type="similarity">
    <text evidence="2">Belongs to the NAD(P)-dependent epimerase/dehydratase family. Dihydroflavonol-4-reductase subfamily.</text>
</comment>
<dbReference type="InterPro" id="IPR050425">
    <property type="entry name" value="NAD(P)_dehydrat-like"/>
</dbReference>
<dbReference type="SUPFAM" id="SSF51735">
    <property type="entry name" value="NAD(P)-binding Rossmann-fold domains"/>
    <property type="match status" value="1"/>
</dbReference>
<dbReference type="GO" id="GO:0016616">
    <property type="term" value="F:oxidoreductase activity, acting on the CH-OH group of donors, NAD or NADP as acceptor"/>
    <property type="evidence" value="ECO:0007669"/>
    <property type="project" value="TreeGrafter"/>
</dbReference>
<proteinExistence type="inferred from homology"/>
<dbReference type="InterPro" id="IPR001509">
    <property type="entry name" value="Epimerase_deHydtase"/>
</dbReference>
<keyword evidence="6" id="KW-1185">Reference proteome</keyword>
<evidence type="ECO:0000259" key="4">
    <source>
        <dbReference type="Pfam" id="PF01370"/>
    </source>
</evidence>
<evidence type="ECO:0000256" key="3">
    <source>
        <dbReference type="SAM" id="MobiDB-lite"/>
    </source>
</evidence>
<keyword evidence="1" id="KW-0560">Oxidoreductase</keyword>
<dbReference type="Proteomes" id="UP000193067">
    <property type="component" value="Unassembled WGS sequence"/>
</dbReference>
<dbReference type="Pfam" id="PF01370">
    <property type="entry name" value="Epimerase"/>
    <property type="match status" value="1"/>
</dbReference>
<dbReference type="EMBL" id="KZ084146">
    <property type="protein sequence ID" value="OSC97805.1"/>
    <property type="molecule type" value="Genomic_DNA"/>
</dbReference>
<gene>
    <name evidence="5" type="ORF">PYCCODRAFT_1376496</name>
</gene>
<feature type="region of interest" description="Disordered" evidence="3">
    <location>
        <begin position="283"/>
        <end position="302"/>
    </location>
</feature>
<dbReference type="AlphaFoldDB" id="A0A1Y2I9L9"/>
<accession>A0A1Y2I9L9</accession>
<evidence type="ECO:0000256" key="1">
    <source>
        <dbReference type="ARBA" id="ARBA00023002"/>
    </source>
</evidence>
<evidence type="ECO:0000313" key="6">
    <source>
        <dbReference type="Proteomes" id="UP000193067"/>
    </source>
</evidence>
<evidence type="ECO:0000256" key="2">
    <source>
        <dbReference type="ARBA" id="ARBA00023445"/>
    </source>
</evidence>
<reference evidence="5 6" key="1">
    <citation type="journal article" date="2015" name="Biotechnol. Biofuels">
        <title>Enhanced degradation of softwood versus hardwood by the white-rot fungus Pycnoporus coccineus.</title>
        <authorList>
            <person name="Couturier M."/>
            <person name="Navarro D."/>
            <person name="Chevret D."/>
            <person name="Henrissat B."/>
            <person name="Piumi F."/>
            <person name="Ruiz-Duenas F.J."/>
            <person name="Martinez A.T."/>
            <person name="Grigoriev I.V."/>
            <person name="Riley R."/>
            <person name="Lipzen A."/>
            <person name="Berrin J.G."/>
            <person name="Master E.R."/>
            <person name="Rosso M.N."/>
        </authorList>
    </citation>
    <scope>NUCLEOTIDE SEQUENCE [LARGE SCALE GENOMIC DNA]</scope>
    <source>
        <strain evidence="5 6">BRFM310</strain>
    </source>
</reference>
<evidence type="ECO:0000313" key="5">
    <source>
        <dbReference type="EMBL" id="OSC97805.1"/>
    </source>
</evidence>
<dbReference type="STRING" id="1353009.A0A1Y2I9L9"/>
<protein>
    <submittedName>
        <fullName evidence="5">NAD-P-binding protein</fullName>
    </submittedName>
</protein>
<sequence>MLPPSPQVTGINGFLGAHIVDQLVKANYRVRGTVRSARLDFVRQSNTIYGSDVEVIAADDLAFGDFTDALKGVDGVIHAAAPLIGKESPEQALTTSIEGALNILRQAEKAGIKRFVLVSSLLTVKTIGDPAPVYTDEDWVETTREKALASNDPTFVYVSEKVLAERAVWEFAEKHPNIDVTSVNPPFFLGPFAPNFRFTEGRIGEMSTNVLAYTLLNPTGKPFVPLMLTIDVRDVARATVKGLTSPLTAEVGRRKRLLFLPHVVSWKDCATHIAQERPELRDRVSKPALNGEFPDAPPRGPVDNSRAVEVLKLGQLNDWKTTLLAAVDSIVKAEKNLAKEGKSFH</sequence>
<dbReference type="PANTHER" id="PTHR10366">
    <property type="entry name" value="NAD DEPENDENT EPIMERASE/DEHYDRATASE"/>
    <property type="match status" value="1"/>
</dbReference>
<organism evidence="5 6">
    <name type="scientific">Trametes coccinea (strain BRFM310)</name>
    <name type="common">Pycnoporus coccineus</name>
    <dbReference type="NCBI Taxonomy" id="1353009"/>
    <lineage>
        <taxon>Eukaryota</taxon>
        <taxon>Fungi</taxon>
        <taxon>Dikarya</taxon>
        <taxon>Basidiomycota</taxon>
        <taxon>Agaricomycotina</taxon>
        <taxon>Agaricomycetes</taxon>
        <taxon>Polyporales</taxon>
        <taxon>Polyporaceae</taxon>
        <taxon>Trametes</taxon>
    </lineage>
</organism>
<dbReference type="Gene3D" id="3.40.50.720">
    <property type="entry name" value="NAD(P)-binding Rossmann-like Domain"/>
    <property type="match status" value="1"/>
</dbReference>
<name>A0A1Y2I9L9_TRAC3</name>